<reference evidence="2 3" key="1">
    <citation type="submission" date="2018-09" db="EMBL/GenBank/DDBJ databases">
        <title>Genomic Encyclopedia of Archaeal and Bacterial Type Strains, Phase II (KMG-II): from individual species to whole genera.</title>
        <authorList>
            <person name="Goeker M."/>
        </authorList>
    </citation>
    <scope>NUCLEOTIDE SEQUENCE [LARGE SCALE GENOMIC DNA]</scope>
    <source>
        <strain evidence="2 3">DSM 11458</strain>
    </source>
</reference>
<evidence type="ECO:0008006" key="4">
    <source>
        <dbReference type="Google" id="ProtNLM"/>
    </source>
</evidence>
<organism evidence="2 3">
    <name type="scientific">Sulfitobacter guttiformis</name>
    <dbReference type="NCBI Taxonomy" id="74349"/>
    <lineage>
        <taxon>Bacteria</taxon>
        <taxon>Pseudomonadati</taxon>
        <taxon>Pseudomonadota</taxon>
        <taxon>Alphaproteobacteria</taxon>
        <taxon>Rhodobacterales</taxon>
        <taxon>Roseobacteraceae</taxon>
        <taxon>Sulfitobacter</taxon>
    </lineage>
</organism>
<sequence length="188" mass="19670">MAIFQSKLIKTVGLLGMLLAVAGCARAPDTAAVSTLPKGEQLDIRNILAAHPNKTACVEYQAASNTCASIISTSIDGTIMTTKEITALSIPGTTSVQNVEIVSRNLLQGEKACFRAPDLSTTGRDSMSTALLAVTGDQINEMGGMVCSTYHRSGDGYVISPIAANGAPFPPGDKRVQFILGDLKLRAQ</sequence>
<dbReference type="EMBL" id="RAQK01000001">
    <property type="protein sequence ID" value="RKE95788.1"/>
    <property type="molecule type" value="Genomic_DNA"/>
</dbReference>
<accession>A0A420DNN0</accession>
<dbReference type="OrthoDB" id="9950027at2"/>
<keyword evidence="1" id="KW-0732">Signal</keyword>
<protein>
    <recommendedName>
        <fullName evidence="4">Lipoprotein</fullName>
    </recommendedName>
</protein>
<evidence type="ECO:0000256" key="1">
    <source>
        <dbReference type="SAM" id="SignalP"/>
    </source>
</evidence>
<keyword evidence="3" id="KW-1185">Reference proteome</keyword>
<dbReference type="Proteomes" id="UP000284407">
    <property type="component" value="Unassembled WGS sequence"/>
</dbReference>
<dbReference type="STRING" id="1443111.Z949_2285"/>
<evidence type="ECO:0000313" key="3">
    <source>
        <dbReference type="Proteomes" id="UP000284407"/>
    </source>
</evidence>
<dbReference type="RefSeq" id="WP_025062744.1">
    <property type="nucleotide sequence ID" value="NZ_RAQK01000001.1"/>
</dbReference>
<feature type="signal peptide" evidence="1">
    <location>
        <begin position="1"/>
        <end position="27"/>
    </location>
</feature>
<comment type="caution">
    <text evidence="2">The sequence shown here is derived from an EMBL/GenBank/DDBJ whole genome shotgun (WGS) entry which is preliminary data.</text>
</comment>
<name>A0A420DNN0_9RHOB</name>
<gene>
    <name evidence="2" type="ORF">C8N30_0327</name>
</gene>
<evidence type="ECO:0000313" key="2">
    <source>
        <dbReference type="EMBL" id="RKE95788.1"/>
    </source>
</evidence>
<feature type="chain" id="PRO_5019536983" description="Lipoprotein" evidence="1">
    <location>
        <begin position="28"/>
        <end position="188"/>
    </location>
</feature>
<dbReference type="PROSITE" id="PS51257">
    <property type="entry name" value="PROKAR_LIPOPROTEIN"/>
    <property type="match status" value="1"/>
</dbReference>
<proteinExistence type="predicted"/>
<dbReference type="AlphaFoldDB" id="A0A420DNN0"/>